<accession>D4DQX8</accession>
<gene>
    <name evidence="1" type="ORF">NEIELOOT_01471</name>
</gene>
<dbReference type="EMBL" id="ADBF01000042">
    <property type="protein sequence ID" value="EFE49726.1"/>
    <property type="molecule type" value="Genomic_DNA"/>
</dbReference>
<proteinExistence type="predicted"/>
<sequence>MVKNSRGQVIRDAALLKQGQKLHITFFEGEADVRVTGEQAQPDLFDFS</sequence>
<protein>
    <submittedName>
        <fullName evidence="1">Uncharacterized protein</fullName>
    </submittedName>
</protein>
<evidence type="ECO:0000313" key="1">
    <source>
        <dbReference type="EMBL" id="EFE49726.1"/>
    </source>
</evidence>
<comment type="caution">
    <text evidence="1">The sequence shown here is derived from an EMBL/GenBank/DDBJ whole genome shotgun (WGS) entry which is preliminary data.</text>
</comment>
<organism evidence="1 2">
    <name type="scientific">Neisseria elongata subsp. glycolytica ATCC 29315</name>
    <dbReference type="NCBI Taxonomy" id="546263"/>
    <lineage>
        <taxon>Bacteria</taxon>
        <taxon>Pseudomonadati</taxon>
        <taxon>Pseudomonadota</taxon>
        <taxon>Betaproteobacteria</taxon>
        <taxon>Neisseriales</taxon>
        <taxon>Neisseriaceae</taxon>
        <taxon>Neisseria</taxon>
    </lineage>
</organism>
<dbReference type="AlphaFoldDB" id="D4DQX8"/>
<name>D4DQX8_NEIEG</name>
<reference evidence="1 2" key="1">
    <citation type="submission" date="2010-02" db="EMBL/GenBank/DDBJ databases">
        <authorList>
            <person name="Weinstock G."/>
            <person name="Sodergren E."/>
            <person name="Clifton S."/>
            <person name="Fulton L."/>
            <person name="Fulton B."/>
            <person name="Courtney L."/>
            <person name="Fronick C."/>
            <person name="Harrison M."/>
            <person name="Strong C."/>
            <person name="Farmer C."/>
            <person name="Delahaunty K."/>
            <person name="Markovic C."/>
            <person name="Hall O."/>
            <person name="Minx P."/>
            <person name="Tomlinson C."/>
            <person name="Mitreva M."/>
            <person name="Nelson J."/>
            <person name="Hou S."/>
            <person name="Wollam A."/>
            <person name="Pepin K.H."/>
            <person name="Johnson M."/>
            <person name="Bhonagiri V."/>
            <person name="Zhang X."/>
            <person name="Suruliraj S."/>
            <person name="Warren W."/>
            <person name="Chinwalla A."/>
            <person name="Mardis E.R."/>
            <person name="Wilson R.K."/>
        </authorList>
    </citation>
    <scope>NUCLEOTIDE SEQUENCE [LARGE SCALE GENOMIC DNA]</scope>
    <source>
        <strain evidence="1 2">ATCC 29315</strain>
    </source>
</reference>
<evidence type="ECO:0000313" key="2">
    <source>
        <dbReference type="Proteomes" id="UP000005536"/>
    </source>
</evidence>
<dbReference type="Proteomes" id="UP000005536">
    <property type="component" value="Unassembled WGS sequence"/>
</dbReference>